<dbReference type="Gene3D" id="1.20.1080.10">
    <property type="entry name" value="Glycerol uptake facilitator protein"/>
    <property type="match status" value="1"/>
</dbReference>
<dbReference type="InterPro" id="IPR023271">
    <property type="entry name" value="Aquaporin-like"/>
</dbReference>
<dbReference type="SUPFAM" id="SSF81338">
    <property type="entry name" value="Aquaporin-like"/>
    <property type="match status" value="1"/>
</dbReference>
<dbReference type="EMBL" id="CAJOBA010043453">
    <property type="protein sequence ID" value="CAF4149662.1"/>
    <property type="molecule type" value="Genomic_DNA"/>
</dbReference>
<dbReference type="InterPro" id="IPR000425">
    <property type="entry name" value="MIP"/>
</dbReference>
<feature type="transmembrane region" description="Helical" evidence="7">
    <location>
        <begin position="85"/>
        <end position="103"/>
    </location>
</feature>
<evidence type="ECO:0000256" key="4">
    <source>
        <dbReference type="ARBA" id="ARBA00022989"/>
    </source>
</evidence>
<feature type="transmembrane region" description="Helical" evidence="7">
    <location>
        <begin position="53"/>
        <end position="73"/>
    </location>
</feature>
<dbReference type="Proteomes" id="UP000682733">
    <property type="component" value="Unassembled WGS sequence"/>
</dbReference>
<dbReference type="PANTHER" id="PTHR19139:SF199">
    <property type="entry name" value="MIP17260P"/>
    <property type="match status" value="1"/>
</dbReference>
<evidence type="ECO:0000256" key="3">
    <source>
        <dbReference type="ARBA" id="ARBA00022692"/>
    </source>
</evidence>
<evidence type="ECO:0000256" key="2">
    <source>
        <dbReference type="ARBA" id="ARBA00006175"/>
    </source>
</evidence>
<dbReference type="PRINTS" id="PR00783">
    <property type="entry name" value="MINTRINSICP"/>
</dbReference>
<dbReference type="GO" id="GO:0005886">
    <property type="term" value="C:plasma membrane"/>
    <property type="evidence" value="ECO:0007669"/>
    <property type="project" value="TreeGrafter"/>
</dbReference>
<feature type="transmembrane region" description="Helical" evidence="7">
    <location>
        <begin position="174"/>
        <end position="194"/>
    </location>
</feature>
<sequence length="330" mass="36675">NLEPTPLLTTSGTLTNEVVLFDSHHININDNTNESAISGRLINHDYTTFHYRAAAAELVCTTIYFALYFSIIITCKRLNIDSNSSLLIVCYSGGLLVAAFIYLFGNISGGYFSVSISFATVMIGKHSIRTFLLYIVAQLVGSILAVCIICILFPHPQSNGYYTSLLIIPNHGISASRVIAMEFFLSFVACYAFLTISNWHANLGPLVTGFLVSTLIFIGSTTSGGCINLARLFGPALFANIWTKQYLYWIGTWLGSTGAGFFTGYVHQTMDTIKWADVCLEINPVSTHQRKFRHRHIWRNHFTIEHCFVLLFFLFVILCAMLTALGVLGD</sequence>
<feature type="transmembrane region" description="Helical" evidence="7">
    <location>
        <begin position="131"/>
        <end position="154"/>
    </location>
</feature>
<dbReference type="EMBL" id="CAJNOK010021828">
    <property type="protein sequence ID" value="CAF1338370.1"/>
    <property type="molecule type" value="Genomic_DNA"/>
</dbReference>
<keyword evidence="3 6" id="KW-0812">Transmembrane</keyword>
<evidence type="ECO:0000313" key="10">
    <source>
        <dbReference type="Proteomes" id="UP000682733"/>
    </source>
</evidence>
<name>A0A8S2R5M7_9BILA</name>
<evidence type="ECO:0000256" key="5">
    <source>
        <dbReference type="ARBA" id="ARBA00023136"/>
    </source>
</evidence>
<feature type="transmembrane region" description="Helical" evidence="7">
    <location>
        <begin position="109"/>
        <end position="124"/>
    </location>
</feature>
<comment type="subcellular location">
    <subcellularLocation>
        <location evidence="1">Membrane</location>
        <topology evidence="1">Multi-pass membrane protein</topology>
    </subcellularLocation>
</comment>
<proteinExistence type="inferred from homology"/>
<dbReference type="GO" id="GO:0015250">
    <property type="term" value="F:water channel activity"/>
    <property type="evidence" value="ECO:0007669"/>
    <property type="project" value="TreeGrafter"/>
</dbReference>
<evidence type="ECO:0000256" key="1">
    <source>
        <dbReference type="ARBA" id="ARBA00004141"/>
    </source>
</evidence>
<accession>A0A8S2R5M7</accession>
<dbReference type="AlphaFoldDB" id="A0A8S2R5M7"/>
<evidence type="ECO:0000256" key="7">
    <source>
        <dbReference type="SAM" id="Phobius"/>
    </source>
</evidence>
<evidence type="ECO:0000313" key="9">
    <source>
        <dbReference type="EMBL" id="CAF4149662.1"/>
    </source>
</evidence>
<comment type="similarity">
    <text evidence="2 6">Belongs to the MIP/aquaporin (TC 1.A.8) family.</text>
</comment>
<reference evidence="9" key="1">
    <citation type="submission" date="2021-02" db="EMBL/GenBank/DDBJ databases">
        <authorList>
            <person name="Nowell W R."/>
        </authorList>
    </citation>
    <scope>NUCLEOTIDE SEQUENCE</scope>
</reference>
<gene>
    <name evidence="8" type="ORF">OVA965_LOCUS30224</name>
    <name evidence="9" type="ORF">TMI583_LOCUS31022</name>
</gene>
<protein>
    <recommendedName>
        <fullName evidence="11">Aquaporin</fullName>
    </recommendedName>
</protein>
<evidence type="ECO:0000256" key="6">
    <source>
        <dbReference type="RuleBase" id="RU000477"/>
    </source>
</evidence>
<feature type="transmembrane region" description="Helical" evidence="7">
    <location>
        <begin position="206"/>
        <end position="234"/>
    </location>
</feature>
<dbReference type="InterPro" id="IPR034294">
    <property type="entry name" value="Aquaporin_transptr"/>
</dbReference>
<dbReference type="Pfam" id="PF00230">
    <property type="entry name" value="MIP"/>
    <property type="match status" value="1"/>
</dbReference>
<comment type="caution">
    <text evidence="9">The sequence shown here is derived from an EMBL/GenBank/DDBJ whole genome shotgun (WGS) entry which is preliminary data.</text>
</comment>
<organism evidence="9 10">
    <name type="scientific">Didymodactylos carnosus</name>
    <dbReference type="NCBI Taxonomy" id="1234261"/>
    <lineage>
        <taxon>Eukaryota</taxon>
        <taxon>Metazoa</taxon>
        <taxon>Spiralia</taxon>
        <taxon>Gnathifera</taxon>
        <taxon>Rotifera</taxon>
        <taxon>Eurotatoria</taxon>
        <taxon>Bdelloidea</taxon>
        <taxon>Philodinida</taxon>
        <taxon>Philodinidae</taxon>
        <taxon>Didymodactylos</taxon>
    </lineage>
</organism>
<evidence type="ECO:0008006" key="11">
    <source>
        <dbReference type="Google" id="ProtNLM"/>
    </source>
</evidence>
<dbReference type="Proteomes" id="UP000677228">
    <property type="component" value="Unassembled WGS sequence"/>
</dbReference>
<keyword evidence="5 7" id="KW-0472">Membrane</keyword>
<evidence type="ECO:0000313" key="8">
    <source>
        <dbReference type="EMBL" id="CAF1338370.1"/>
    </source>
</evidence>
<feature type="transmembrane region" description="Helical" evidence="7">
    <location>
        <begin position="307"/>
        <end position="328"/>
    </location>
</feature>
<feature type="non-terminal residue" evidence="9">
    <location>
        <position position="1"/>
    </location>
</feature>
<keyword evidence="4 7" id="KW-1133">Transmembrane helix</keyword>
<feature type="transmembrane region" description="Helical" evidence="7">
    <location>
        <begin position="246"/>
        <end position="266"/>
    </location>
</feature>
<dbReference type="PANTHER" id="PTHR19139">
    <property type="entry name" value="AQUAPORIN TRANSPORTER"/>
    <property type="match status" value="1"/>
</dbReference>
<keyword evidence="6" id="KW-0813">Transport</keyword>